<dbReference type="EMBL" id="MU273574">
    <property type="protein sequence ID" value="KAI0031603.1"/>
    <property type="molecule type" value="Genomic_DNA"/>
</dbReference>
<evidence type="ECO:0000313" key="1">
    <source>
        <dbReference type="EMBL" id="KAI0031603.1"/>
    </source>
</evidence>
<comment type="caution">
    <text evidence="1">The sequence shown here is derived from an EMBL/GenBank/DDBJ whole genome shotgun (WGS) entry which is preliminary data.</text>
</comment>
<sequence length="1384" mass="145660">MKLKEIHRTSTFAWSPHSTIPLLATGTVAGALDESFSNESQLEIWAPEFMSKQEYELGGDGQPGPKGSITTSARFNRIAWGVADGSRPQGILAAGMESGELSIWDPARIIARADLAEPLIFKNSTHTGPIRGVDFNPVQSNLFASGGVNGEIYIWNMTDPSKPYSPGTRSAKLDEISALAWNNQVAHILASSSGSGYTVVWDLRHKREVVALTYGAGSGPVVGGMQGGAVGFGARRGMSDVAWHPENATRLVTSSEDDASPVIMVWDLRNARAPEKILTGHEKGVLSLSWCKQDPDLLLSSGKDNRALCWNPQTSEIIGELPSANNWAFQVQWCPRNPDLLATAFFDGTIGIHSIQSPADLQVQPVAATPRPDGADVFDDLGFARTTQATFSLKQPPKWLRRPVSVSFGYGGKLVTVSNLPSAQGTHQSSSVHLRTVVTEEEAIVAAQKLREADSSNALAALAEERVKNAEACGEESAAWRALASLFSADSRDELITLLGFSKADIALRIAEAVEKLKASPVEPEDDPADIKLHEPVVSFAEPDTEDSAGGILEQTPSELSAGAASDTTGVTPATDGESTTTAPPSLFGDDNAAGTPQMDAAADFFSTIGLAPSGSREPVVPHMNYGLDSSVAATIGSGPSSVASENLKNNTFRIYPVDESETDRLVTKALVVGDFDSAVALCLSSDRFADAILLAVKGGPELLTRTQKAYFERRTAQLPYLRLFQSVITNDLADIVQNADLAEWQEIFVVLCTFASPDEFASLAEQLGARLEFQASLAKGARDADRAAYFRKNALLTYLAAGRLERLINIWTEELAEYEAAQESASRYAAHAAALQAFVEKVTVFRAATNYVDVDLNAASQAGTAPSFRLAALYDRYCEYADFLATQGRVQDALFYLKLAPETYSGASGSHLDLAGGRERLMVAAGTRKAPAPAAAAAAPTSNAAAAPRAPANAYGAYPGYGVSTQVPYGAPIQPSVPTPPAPAGFQPRPPSVTQPGPYGGPAPNQPYGGPAPSQPYGVPQPANPYAAPPTSGPYGGPPLASQYNAPQPTSHPYGVTPPMKYPVQSAPPPMQAAIPPPPRPMSGAQTTRGDGGWNDAPSMLASNERRPPSAAKPSAIMSPPTYLPRGTSPAPPPPRPASGASRGGVQPLPPSVQRVPPLPNSFAQISSAPTGFAPPPSQAGPGNFVPPQRGHVAPGPGPYASPPPAIQPSPPGPYAPPPSQQRVGLPPAPGGMAPTSGSGGIAPVPPGPGGLSAPPAPAPAPPAAKPAPAGPKYPPGDRSHIPDDLRPVYATIVDILGQLRQNFPQQKRLLDDVEKRLNPLFDALNCDTLPQNVVERLQVMTQAMRNGDKQTALEVHVDMLTGTMGANISGWMSGMKQLIQRI</sequence>
<dbReference type="Proteomes" id="UP000814128">
    <property type="component" value="Unassembled WGS sequence"/>
</dbReference>
<protein>
    <submittedName>
        <fullName evidence="1">Uncharacterized protein</fullName>
    </submittedName>
</protein>
<name>A0ACB8QID9_9AGAM</name>
<reference evidence="1" key="2">
    <citation type="journal article" date="2022" name="New Phytol.">
        <title>Evolutionary transition to the ectomycorrhizal habit in the genomes of a hyperdiverse lineage of mushroom-forming fungi.</title>
        <authorList>
            <person name="Looney B."/>
            <person name="Miyauchi S."/>
            <person name="Morin E."/>
            <person name="Drula E."/>
            <person name="Courty P.E."/>
            <person name="Kohler A."/>
            <person name="Kuo A."/>
            <person name="LaButti K."/>
            <person name="Pangilinan J."/>
            <person name="Lipzen A."/>
            <person name="Riley R."/>
            <person name="Andreopoulos W."/>
            <person name="He G."/>
            <person name="Johnson J."/>
            <person name="Nolan M."/>
            <person name="Tritt A."/>
            <person name="Barry K.W."/>
            <person name="Grigoriev I.V."/>
            <person name="Nagy L.G."/>
            <person name="Hibbett D."/>
            <person name="Henrissat B."/>
            <person name="Matheny P.B."/>
            <person name="Labbe J."/>
            <person name="Martin F.M."/>
        </authorList>
    </citation>
    <scope>NUCLEOTIDE SEQUENCE</scope>
    <source>
        <strain evidence="1">EC-137</strain>
    </source>
</reference>
<accession>A0ACB8QID9</accession>
<reference evidence="1" key="1">
    <citation type="submission" date="2021-02" db="EMBL/GenBank/DDBJ databases">
        <authorList>
            <consortium name="DOE Joint Genome Institute"/>
            <person name="Ahrendt S."/>
            <person name="Looney B.P."/>
            <person name="Miyauchi S."/>
            <person name="Morin E."/>
            <person name="Drula E."/>
            <person name="Courty P.E."/>
            <person name="Chicoki N."/>
            <person name="Fauchery L."/>
            <person name="Kohler A."/>
            <person name="Kuo A."/>
            <person name="Labutti K."/>
            <person name="Pangilinan J."/>
            <person name="Lipzen A."/>
            <person name="Riley R."/>
            <person name="Andreopoulos W."/>
            <person name="He G."/>
            <person name="Johnson J."/>
            <person name="Barry K.W."/>
            <person name="Grigoriev I.V."/>
            <person name="Nagy L."/>
            <person name="Hibbett D."/>
            <person name="Henrissat B."/>
            <person name="Matheny P.B."/>
            <person name="Labbe J."/>
            <person name="Martin F."/>
        </authorList>
    </citation>
    <scope>NUCLEOTIDE SEQUENCE</scope>
    <source>
        <strain evidence="1">EC-137</strain>
    </source>
</reference>
<gene>
    <name evidence="1" type="ORF">K488DRAFT_78985</name>
</gene>
<organism evidence="1 2">
    <name type="scientific">Vararia minispora EC-137</name>
    <dbReference type="NCBI Taxonomy" id="1314806"/>
    <lineage>
        <taxon>Eukaryota</taxon>
        <taxon>Fungi</taxon>
        <taxon>Dikarya</taxon>
        <taxon>Basidiomycota</taxon>
        <taxon>Agaricomycotina</taxon>
        <taxon>Agaricomycetes</taxon>
        <taxon>Russulales</taxon>
        <taxon>Lachnocladiaceae</taxon>
        <taxon>Vararia</taxon>
    </lineage>
</organism>
<evidence type="ECO:0000313" key="2">
    <source>
        <dbReference type="Proteomes" id="UP000814128"/>
    </source>
</evidence>
<keyword evidence="2" id="KW-1185">Reference proteome</keyword>
<proteinExistence type="predicted"/>